<evidence type="ECO:0000313" key="3">
    <source>
        <dbReference type="Proteomes" id="UP001168877"/>
    </source>
</evidence>
<feature type="compositionally biased region" description="Low complexity" evidence="1">
    <location>
        <begin position="11"/>
        <end position="27"/>
    </location>
</feature>
<sequence>MAENEDRLENENVAENVNVPEAENLPETRNVPKNEHVQETGNVWFRSGFRLVVVVVLIDLGSCGGGVLVFDLGSIGGSGGLGRFGFVFNLGFSWWGFGSGEGVGDGGLVVMMKDWRLIGGWDVD</sequence>
<accession>A0AA39SHZ2</accession>
<gene>
    <name evidence="2" type="ORF">LWI29_005864</name>
</gene>
<reference evidence="2" key="2">
    <citation type="submission" date="2023-06" db="EMBL/GenBank/DDBJ databases">
        <authorList>
            <person name="Swenson N.G."/>
            <person name="Wegrzyn J.L."/>
            <person name="Mcevoy S.L."/>
        </authorList>
    </citation>
    <scope>NUCLEOTIDE SEQUENCE</scope>
    <source>
        <strain evidence="2">NS2018</strain>
        <tissue evidence="2">Leaf</tissue>
    </source>
</reference>
<feature type="compositionally biased region" description="Basic and acidic residues" evidence="1">
    <location>
        <begin position="1"/>
        <end position="10"/>
    </location>
</feature>
<evidence type="ECO:0000313" key="2">
    <source>
        <dbReference type="EMBL" id="KAK0591664.1"/>
    </source>
</evidence>
<keyword evidence="3" id="KW-1185">Reference proteome</keyword>
<name>A0AA39SHZ2_ACESA</name>
<reference evidence="2" key="1">
    <citation type="journal article" date="2022" name="Plant J.">
        <title>Strategies of tolerance reflected in two North American maple genomes.</title>
        <authorList>
            <person name="McEvoy S.L."/>
            <person name="Sezen U.U."/>
            <person name="Trouern-Trend A."/>
            <person name="McMahon S.M."/>
            <person name="Schaberg P.G."/>
            <person name="Yang J."/>
            <person name="Wegrzyn J.L."/>
            <person name="Swenson N.G."/>
        </authorList>
    </citation>
    <scope>NUCLEOTIDE SEQUENCE</scope>
    <source>
        <strain evidence="2">NS2018</strain>
    </source>
</reference>
<dbReference type="Proteomes" id="UP001168877">
    <property type="component" value="Unassembled WGS sequence"/>
</dbReference>
<proteinExistence type="predicted"/>
<dbReference type="AlphaFoldDB" id="A0AA39SHZ2"/>
<dbReference type="EMBL" id="JAUESC010000380">
    <property type="protein sequence ID" value="KAK0591664.1"/>
    <property type="molecule type" value="Genomic_DNA"/>
</dbReference>
<evidence type="ECO:0000256" key="1">
    <source>
        <dbReference type="SAM" id="MobiDB-lite"/>
    </source>
</evidence>
<protein>
    <submittedName>
        <fullName evidence="2">Uncharacterized protein</fullName>
    </submittedName>
</protein>
<feature type="region of interest" description="Disordered" evidence="1">
    <location>
        <begin position="1"/>
        <end position="36"/>
    </location>
</feature>
<comment type="caution">
    <text evidence="2">The sequence shown here is derived from an EMBL/GenBank/DDBJ whole genome shotgun (WGS) entry which is preliminary data.</text>
</comment>
<organism evidence="2 3">
    <name type="scientific">Acer saccharum</name>
    <name type="common">Sugar maple</name>
    <dbReference type="NCBI Taxonomy" id="4024"/>
    <lineage>
        <taxon>Eukaryota</taxon>
        <taxon>Viridiplantae</taxon>
        <taxon>Streptophyta</taxon>
        <taxon>Embryophyta</taxon>
        <taxon>Tracheophyta</taxon>
        <taxon>Spermatophyta</taxon>
        <taxon>Magnoliopsida</taxon>
        <taxon>eudicotyledons</taxon>
        <taxon>Gunneridae</taxon>
        <taxon>Pentapetalae</taxon>
        <taxon>rosids</taxon>
        <taxon>malvids</taxon>
        <taxon>Sapindales</taxon>
        <taxon>Sapindaceae</taxon>
        <taxon>Hippocastanoideae</taxon>
        <taxon>Acereae</taxon>
        <taxon>Acer</taxon>
    </lineage>
</organism>